<comment type="caution">
    <text evidence="1">The sequence shown here is derived from an EMBL/GenBank/DDBJ whole genome shotgun (WGS) entry which is preliminary data.</text>
</comment>
<dbReference type="SUPFAM" id="SSF141571">
    <property type="entry name" value="Pentapeptide repeat-like"/>
    <property type="match status" value="1"/>
</dbReference>
<reference evidence="1 2" key="1">
    <citation type="submission" date="2021-01" db="EMBL/GenBank/DDBJ databases">
        <title>Whole genome shotgun sequence of Actinoplanes palleronii NBRC 14916.</title>
        <authorList>
            <person name="Komaki H."/>
            <person name="Tamura T."/>
        </authorList>
    </citation>
    <scope>NUCLEOTIDE SEQUENCE [LARGE SCALE GENOMIC DNA]</scope>
    <source>
        <strain evidence="1 2">NBRC 14916</strain>
    </source>
</reference>
<proteinExistence type="predicted"/>
<keyword evidence="2" id="KW-1185">Reference proteome</keyword>
<dbReference type="Proteomes" id="UP000624709">
    <property type="component" value="Unassembled WGS sequence"/>
</dbReference>
<sequence length="282" mass="32249">MTSEFRIEPAHAGVRRYWLVTGERHGGRFEVPDTHIDVSFAHARMIDVDFTGVWFISFVGHDSVFERCDFTRTHLDHVLLGATGYGGRRWDGRSWPETVFRERDFTRTRMPPDTYFGNARFDRCVFDCGSLRDQTATEHAQFIDCTFRGTVNDVCFWGTPTRGSDVIGRDRNAFTGNDFTAAALVDVEFRNIDLRAQRFPEPPGYALLDHADQRVAAALAALAGWPDDAVKADAEQYLRNRAEDAVEYTESYLLASPHEIGQRLPAEAREQIYRMLVDYQHQ</sequence>
<dbReference type="EMBL" id="BOMS01000046">
    <property type="protein sequence ID" value="GIE67326.1"/>
    <property type="molecule type" value="Genomic_DNA"/>
</dbReference>
<name>A0ABQ4B9J3_9ACTN</name>
<evidence type="ECO:0008006" key="3">
    <source>
        <dbReference type="Google" id="ProtNLM"/>
    </source>
</evidence>
<organism evidence="1 2">
    <name type="scientific">Actinoplanes palleronii</name>
    <dbReference type="NCBI Taxonomy" id="113570"/>
    <lineage>
        <taxon>Bacteria</taxon>
        <taxon>Bacillati</taxon>
        <taxon>Actinomycetota</taxon>
        <taxon>Actinomycetes</taxon>
        <taxon>Micromonosporales</taxon>
        <taxon>Micromonosporaceae</taxon>
        <taxon>Actinoplanes</taxon>
    </lineage>
</organism>
<protein>
    <recommendedName>
        <fullName evidence="3">Pentapeptide repeat-containing protein</fullName>
    </recommendedName>
</protein>
<accession>A0ABQ4B9J3</accession>
<evidence type="ECO:0000313" key="2">
    <source>
        <dbReference type="Proteomes" id="UP000624709"/>
    </source>
</evidence>
<gene>
    <name evidence="1" type="ORF">Apa02nite_034340</name>
</gene>
<evidence type="ECO:0000313" key="1">
    <source>
        <dbReference type="EMBL" id="GIE67326.1"/>
    </source>
</evidence>
<dbReference type="Gene3D" id="2.160.20.80">
    <property type="entry name" value="E3 ubiquitin-protein ligase SopA"/>
    <property type="match status" value="1"/>
</dbReference>